<keyword evidence="1" id="KW-0732">Signal</keyword>
<keyword evidence="3" id="KW-1185">Reference proteome</keyword>
<sequence length="520" mass="58164">MWRWFACTVAVLVAGVAGEDAIYRSRTDLQPSRLNVTVYEDAKVSDEYLFLAPWVPGAIPQGQAHLGPHIFRSDGELVWSGNGYFGHSVSNFMPASYNGKPVTTFFEGSVTDTGVGAGSFRLMNQDFETIAKVGLKEPVLHDFHEFQMTSFRTAAFSTYLSVPYNFTGVENSTDQNRWIYDNIVTEIDLHTDQVLFQWRALDHVPVNDSKIKGTLVKDGKESSAPFDYMHLNSITKDEFGNFLISCRHLWSLYYIDGSNGEIVWTLGLSDGGSEWEIDEDAEFGYQHHARWVDPALLNFEKEENVRYISLFDNGLSGGEYTESLHDYSRGIIIKLDQSPGATQVEGKIGKVSLVQEFKPSDESELSSSQASVQVLENGNVLIGWGSVPKVTEHTPDGKIVFEATINDGDYVSYRAFKGPFEGHPRDVPSIISVYDYTKDITTCYISWNGATDVKTWTLSGGSSVNSFEEIKSDLPHNNFEEVYEYSGYLQYTKVDAVDEGGKILGTGSCQTYFQESEFQN</sequence>
<dbReference type="Proteomes" id="UP000761534">
    <property type="component" value="Unassembled WGS sequence"/>
</dbReference>
<evidence type="ECO:0000313" key="3">
    <source>
        <dbReference type="Proteomes" id="UP000761534"/>
    </source>
</evidence>
<accession>A0A642V852</accession>
<name>A0A642V852_9ASCO</name>
<comment type="caution">
    <text evidence="2">The sequence shown here is derived from an EMBL/GenBank/DDBJ whole genome shotgun (WGS) entry which is preliminary data.</text>
</comment>
<proteinExistence type="predicted"/>
<dbReference type="PANTHER" id="PTHR35340:SF9">
    <property type="entry name" value="ASST-DOMAIN-CONTAINING PROTEIN"/>
    <property type="match status" value="1"/>
</dbReference>
<reference evidence="2" key="1">
    <citation type="journal article" date="2019" name="G3 (Bethesda)">
        <title>Genome Assemblies of Two Rare Opportunistic Yeast Pathogens: Diutina rugosa (syn. Candida rugosa) and Trichomonascus ciferrii (syn. Candida ciferrii).</title>
        <authorList>
            <person name="Mixao V."/>
            <person name="Saus E."/>
            <person name="Hansen A.P."/>
            <person name="Lass-Florl C."/>
            <person name="Gabaldon T."/>
        </authorList>
    </citation>
    <scope>NUCLEOTIDE SEQUENCE</scope>
    <source>
        <strain evidence="2">CBS 4856</strain>
    </source>
</reference>
<dbReference type="VEuPathDB" id="FungiDB:TRICI_001903"/>
<dbReference type="Pfam" id="PF14269">
    <property type="entry name" value="Arylsulfotran_2"/>
    <property type="match status" value="1"/>
</dbReference>
<evidence type="ECO:0008006" key="4">
    <source>
        <dbReference type="Google" id="ProtNLM"/>
    </source>
</evidence>
<dbReference type="InterPro" id="IPR039535">
    <property type="entry name" value="ASST-like"/>
</dbReference>
<dbReference type="OrthoDB" id="5427350at2759"/>
<dbReference type="EMBL" id="SWFS01000131">
    <property type="protein sequence ID" value="KAA8915889.1"/>
    <property type="molecule type" value="Genomic_DNA"/>
</dbReference>
<gene>
    <name evidence="2" type="ORF">TRICI_001903</name>
</gene>
<dbReference type="InterPro" id="IPR053143">
    <property type="entry name" value="Arylsulfate_ST"/>
</dbReference>
<feature type="chain" id="PRO_5024880774" description="ASST-domain-containing protein" evidence="1">
    <location>
        <begin position="19"/>
        <end position="520"/>
    </location>
</feature>
<dbReference type="AlphaFoldDB" id="A0A642V852"/>
<feature type="signal peptide" evidence="1">
    <location>
        <begin position="1"/>
        <end position="18"/>
    </location>
</feature>
<evidence type="ECO:0000256" key="1">
    <source>
        <dbReference type="SAM" id="SignalP"/>
    </source>
</evidence>
<dbReference type="PANTHER" id="PTHR35340">
    <property type="entry name" value="PQQ ENZYME REPEAT PROTEIN-RELATED"/>
    <property type="match status" value="1"/>
</dbReference>
<evidence type="ECO:0000313" key="2">
    <source>
        <dbReference type="EMBL" id="KAA8915889.1"/>
    </source>
</evidence>
<organism evidence="2 3">
    <name type="scientific">Trichomonascus ciferrii</name>
    <dbReference type="NCBI Taxonomy" id="44093"/>
    <lineage>
        <taxon>Eukaryota</taxon>
        <taxon>Fungi</taxon>
        <taxon>Dikarya</taxon>
        <taxon>Ascomycota</taxon>
        <taxon>Saccharomycotina</taxon>
        <taxon>Dipodascomycetes</taxon>
        <taxon>Dipodascales</taxon>
        <taxon>Trichomonascaceae</taxon>
        <taxon>Trichomonascus</taxon>
        <taxon>Trichomonascus ciferrii complex</taxon>
    </lineage>
</organism>
<protein>
    <recommendedName>
        <fullName evidence="4">ASST-domain-containing protein</fullName>
    </recommendedName>
</protein>